<dbReference type="AlphaFoldDB" id="A0A1F4RPJ5"/>
<evidence type="ECO:0000313" key="3">
    <source>
        <dbReference type="Proteomes" id="UP000179095"/>
    </source>
</evidence>
<feature type="chain" id="PRO_5009514328" evidence="1">
    <location>
        <begin position="26"/>
        <end position="73"/>
    </location>
</feature>
<name>A0A1F4RPJ5_UNCSA</name>
<dbReference type="Proteomes" id="UP000179095">
    <property type="component" value="Unassembled WGS sequence"/>
</dbReference>
<proteinExistence type="predicted"/>
<evidence type="ECO:0000313" key="2">
    <source>
        <dbReference type="EMBL" id="OGC10112.1"/>
    </source>
</evidence>
<dbReference type="EMBL" id="METQ01000003">
    <property type="protein sequence ID" value="OGC10112.1"/>
    <property type="molecule type" value="Genomic_DNA"/>
</dbReference>
<sequence length="73" mass="7888">MKRIKARLAFLALFSLCSSGIRSEAAIYIKPPAVSGEVVGTVTLVYNHHCLEVLVVRGKSGKLVMTSTEKKLA</sequence>
<keyword evidence="1" id="KW-0732">Signal</keyword>
<organism evidence="2 3">
    <name type="scientific">candidate division WOR-1 bacterium RIFCSPLOWO2_12_FULL_45_9</name>
    <dbReference type="NCBI Taxonomy" id="1802568"/>
    <lineage>
        <taxon>Bacteria</taxon>
        <taxon>Bacillati</taxon>
        <taxon>Saganbacteria</taxon>
    </lineage>
</organism>
<feature type="signal peptide" evidence="1">
    <location>
        <begin position="1"/>
        <end position="25"/>
    </location>
</feature>
<comment type="caution">
    <text evidence="2">The sequence shown here is derived from an EMBL/GenBank/DDBJ whole genome shotgun (WGS) entry which is preliminary data.</text>
</comment>
<reference evidence="2 3" key="1">
    <citation type="journal article" date="2016" name="Nat. Commun.">
        <title>Thousands of microbial genomes shed light on interconnected biogeochemical processes in an aquifer system.</title>
        <authorList>
            <person name="Anantharaman K."/>
            <person name="Brown C.T."/>
            <person name="Hug L.A."/>
            <person name="Sharon I."/>
            <person name="Castelle C.J."/>
            <person name="Probst A.J."/>
            <person name="Thomas B.C."/>
            <person name="Singh A."/>
            <person name="Wilkins M.J."/>
            <person name="Karaoz U."/>
            <person name="Brodie E.L."/>
            <person name="Williams K.H."/>
            <person name="Hubbard S.S."/>
            <person name="Banfield J.F."/>
        </authorList>
    </citation>
    <scope>NUCLEOTIDE SEQUENCE [LARGE SCALE GENOMIC DNA]</scope>
</reference>
<gene>
    <name evidence="2" type="ORF">A3F86_02030</name>
</gene>
<protein>
    <submittedName>
        <fullName evidence="2">Uncharacterized protein</fullName>
    </submittedName>
</protein>
<accession>A0A1F4RPJ5</accession>
<evidence type="ECO:0000256" key="1">
    <source>
        <dbReference type="SAM" id="SignalP"/>
    </source>
</evidence>